<feature type="compositionally biased region" description="Basic and acidic residues" evidence="2">
    <location>
        <begin position="306"/>
        <end position="318"/>
    </location>
</feature>
<evidence type="ECO:0000256" key="1">
    <source>
        <dbReference type="PROSITE-ProRule" id="PRU00042"/>
    </source>
</evidence>
<dbReference type="PROSITE" id="PS50157">
    <property type="entry name" value="ZINC_FINGER_C2H2_2"/>
    <property type="match status" value="1"/>
</dbReference>
<evidence type="ECO:0000313" key="5">
    <source>
        <dbReference type="Proteomes" id="UP000092154"/>
    </source>
</evidence>
<keyword evidence="5" id="KW-1185">Reference proteome</keyword>
<proteinExistence type="predicted"/>
<evidence type="ECO:0000256" key="2">
    <source>
        <dbReference type="SAM" id="MobiDB-lite"/>
    </source>
</evidence>
<name>A0A1B7NEF0_9AGAM</name>
<organism evidence="4 5">
    <name type="scientific">Rhizopogon vinicolor AM-OR11-026</name>
    <dbReference type="NCBI Taxonomy" id="1314800"/>
    <lineage>
        <taxon>Eukaryota</taxon>
        <taxon>Fungi</taxon>
        <taxon>Dikarya</taxon>
        <taxon>Basidiomycota</taxon>
        <taxon>Agaricomycotina</taxon>
        <taxon>Agaricomycetes</taxon>
        <taxon>Agaricomycetidae</taxon>
        <taxon>Boletales</taxon>
        <taxon>Suillineae</taxon>
        <taxon>Rhizopogonaceae</taxon>
        <taxon>Rhizopogon</taxon>
    </lineage>
</organism>
<keyword evidence="1" id="KW-0479">Metal-binding</keyword>
<dbReference type="Gene3D" id="3.30.160.60">
    <property type="entry name" value="Classic Zinc Finger"/>
    <property type="match status" value="1"/>
</dbReference>
<feature type="region of interest" description="Disordered" evidence="2">
    <location>
        <begin position="336"/>
        <end position="362"/>
    </location>
</feature>
<keyword evidence="1" id="KW-0863">Zinc-finger</keyword>
<dbReference type="InterPro" id="IPR013087">
    <property type="entry name" value="Znf_C2H2_type"/>
</dbReference>
<evidence type="ECO:0000259" key="3">
    <source>
        <dbReference type="PROSITE" id="PS50157"/>
    </source>
</evidence>
<protein>
    <recommendedName>
        <fullName evidence="3">C2H2-type domain-containing protein</fullName>
    </recommendedName>
</protein>
<dbReference type="AlphaFoldDB" id="A0A1B7NEF0"/>
<gene>
    <name evidence="4" type="ORF">K503DRAFT_681575</name>
</gene>
<feature type="domain" description="C2H2-type" evidence="3">
    <location>
        <begin position="110"/>
        <end position="135"/>
    </location>
</feature>
<accession>A0A1B7NEF0</accession>
<dbReference type="STRING" id="1314800.A0A1B7NEF0"/>
<dbReference type="EMBL" id="KV448141">
    <property type="protein sequence ID" value="OAX43263.1"/>
    <property type="molecule type" value="Genomic_DNA"/>
</dbReference>
<feature type="region of interest" description="Disordered" evidence="2">
    <location>
        <begin position="304"/>
        <end position="323"/>
    </location>
</feature>
<sequence>MSDDELSLTPPRVVRKKGQKAYVLVPPPSPGLRKAIKKRKLGESGIVSGSEEEEESKYNDFERAFMVDCRFRMVERPCQWEGCDALMNSGENLYLHLKLHAQEASSKGLYICRWQSCPQRFKSAAAMEKHLQKHSYFPLPCPIADCPDSFDEPFDAIQHEMRQRQESTVQLGMKQPPDPHVARTPAEMDPLPRIVPSYRTEARHIRHPRITPQRHRVIGPWVLHHIFSPVEQNQRKQNAPMKLRFPRRDAAPEDLDNLRARPDEYDFLASLSTPPTRTVRYDDLDSEGVSLALHEGLTLWDTVSDSDSRPVKSNHEGQGDADPGIDMVIMMETRDEGAPRSVPVEDSMMPDGEISTVDGMYSSQWTTGGAGEEEAVEMMLL</sequence>
<dbReference type="Proteomes" id="UP000092154">
    <property type="component" value="Unassembled WGS sequence"/>
</dbReference>
<keyword evidence="1" id="KW-0862">Zinc</keyword>
<dbReference type="OrthoDB" id="3254002at2759"/>
<dbReference type="InParanoid" id="A0A1B7NEF0"/>
<evidence type="ECO:0000313" key="4">
    <source>
        <dbReference type="EMBL" id="OAX43263.1"/>
    </source>
</evidence>
<dbReference type="PROSITE" id="PS00028">
    <property type="entry name" value="ZINC_FINGER_C2H2_1"/>
    <property type="match status" value="2"/>
</dbReference>
<dbReference type="SMART" id="SM00355">
    <property type="entry name" value="ZnF_C2H2"/>
    <property type="match status" value="2"/>
</dbReference>
<dbReference type="GO" id="GO:0008270">
    <property type="term" value="F:zinc ion binding"/>
    <property type="evidence" value="ECO:0007669"/>
    <property type="project" value="UniProtKB-KW"/>
</dbReference>
<reference evidence="4 5" key="1">
    <citation type="submission" date="2016-06" db="EMBL/GenBank/DDBJ databases">
        <title>Comparative genomics of the ectomycorrhizal sister species Rhizopogon vinicolor and Rhizopogon vesiculosus (Basidiomycota: Boletales) reveals a divergence of the mating type B locus.</title>
        <authorList>
            <consortium name="DOE Joint Genome Institute"/>
            <person name="Mujic A.B."/>
            <person name="Kuo A."/>
            <person name="Tritt A."/>
            <person name="Lipzen A."/>
            <person name="Chen C."/>
            <person name="Johnson J."/>
            <person name="Sharma A."/>
            <person name="Barry K."/>
            <person name="Grigoriev I.V."/>
            <person name="Spatafora J.W."/>
        </authorList>
    </citation>
    <scope>NUCLEOTIDE SEQUENCE [LARGE SCALE GENOMIC DNA]</scope>
    <source>
        <strain evidence="4 5">AM-OR11-026</strain>
    </source>
</reference>